<sequence>MGVELGVTEREKQRFYGRQQQEFQEHLLERKHSQPHQPLSHQFKPPKSKPQQQHLPLWSQVVMNATMRVPLTNINFLSWLNYTFHTHTHTHAYQCVIGCNTMSSSWDVPTSRNRHKMTYQQKFVLLYRAFNSFYRSQTPRSRDVADSLADLKRADVFVPRDHAILMHRRAYKFTSGGKVGRCYADFTFPNRFGGELLKRMNKICDYKSFMGKEDPIAPPFQLLDTFHLHSQNKEQ</sequence>
<proteinExistence type="predicted"/>
<accession>A0A7S4JMX3</accession>
<reference evidence="2" key="1">
    <citation type="submission" date="2021-01" db="EMBL/GenBank/DDBJ databases">
        <authorList>
            <person name="Corre E."/>
            <person name="Pelletier E."/>
            <person name="Niang G."/>
            <person name="Scheremetjew M."/>
            <person name="Finn R."/>
            <person name="Kale V."/>
            <person name="Holt S."/>
            <person name="Cochrane G."/>
            <person name="Meng A."/>
            <person name="Brown T."/>
            <person name="Cohen L."/>
        </authorList>
    </citation>
    <scope>NUCLEOTIDE SEQUENCE</scope>
    <source>
        <strain evidence="2">SoJaBio B1-5/56/2</strain>
    </source>
</reference>
<feature type="region of interest" description="Disordered" evidence="1">
    <location>
        <begin position="28"/>
        <end position="51"/>
    </location>
</feature>
<dbReference type="EMBL" id="HBKR01002061">
    <property type="protein sequence ID" value="CAE2268765.1"/>
    <property type="molecule type" value="Transcribed_RNA"/>
</dbReference>
<dbReference type="AlphaFoldDB" id="A0A7S4JMX3"/>
<organism evidence="2">
    <name type="scientific">Paramoeba aestuarina</name>
    <dbReference type="NCBI Taxonomy" id="180227"/>
    <lineage>
        <taxon>Eukaryota</taxon>
        <taxon>Amoebozoa</taxon>
        <taxon>Discosea</taxon>
        <taxon>Flabellinia</taxon>
        <taxon>Dactylopodida</taxon>
        <taxon>Paramoebidae</taxon>
        <taxon>Paramoeba</taxon>
    </lineage>
</organism>
<feature type="compositionally biased region" description="Low complexity" evidence="1">
    <location>
        <begin position="40"/>
        <end position="51"/>
    </location>
</feature>
<protein>
    <submittedName>
        <fullName evidence="2">Uncharacterized protein</fullName>
    </submittedName>
</protein>
<evidence type="ECO:0000256" key="1">
    <source>
        <dbReference type="SAM" id="MobiDB-lite"/>
    </source>
</evidence>
<gene>
    <name evidence="2" type="ORF">NAES01612_LOCUS1332</name>
</gene>
<name>A0A7S4JMX3_9EUKA</name>
<evidence type="ECO:0000313" key="2">
    <source>
        <dbReference type="EMBL" id="CAE2268765.1"/>
    </source>
</evidence>